<organism evidence="1 2">
    <name type="scientific">Allacma fusca</name>
    <dbReference type="NCBI Taxonomy" id="39272"/>
    <lineage>
        <taxon>Eukaryota</taxon>
        <taxon>Metazoa</taxon>
        <taxon>Ecdysozoa</taxon>
        <taxon>Arthropoda</taxon>
        <taxon>Hexapoda</taxon>
        <taxon>Collembola</taxon>
        <taxon>Symphypleona</taxon>
        <taxon>Sminthuridae</taxon>
        <taxon>Allacma</taxon>
    </lineage>
</organism>
<name>A0A8J2KV93_9HEXA</name>
<dbReference type="EMBL" id="CAJVCH010242028">
    <property type="protein sequence ID" value="CAG7733030.1"/>
    <property type="molecule type" value="Genomic_DNA"/>
</dbReference>
<comment type="caution">
    <text evidence="1">The sequence shown here is derived from an EMBL/GenBank/DDBJ whole genome shotgun (WGS) entry which is preliminary data.</text>
</comment>
<gene>
    <name evidence="1" type="ORF">AFUS01_LOCUS21501</name>
</gene>
<accession>A0A8J2KV93</accession>
<evidence type="ECO:0000313" key="2">
    <source>
        <dbReference type="Proteomes" id="UP000708208"/>
    </source>
</evidence>
<keyword evidence="2" id="KW-1185">Reference proteome</keyword>
<dbReference type="AlphaFoldDB" id="A0A8J2KV93"/>
<dbReference type="Proteomes" id="UP000708208">
    <property type="component" value="Unassembled WGS sequence"/>
</dbReference>
<feature type="non-terminal residue" evidence="1">
    <location>
        <position position="1"/>
    </location>
</feature>
<feature type="non-terminal residue" evidence="1">
    <location>
        <position position="68"/>
    </location>
</feature>
<sequence length="68" mass="8164">RPPEFVFGNANQKNLMPPNDTKILRMSLPWLNELEESYKIHEMLDNPRARLFNQEDNNGDIEDYRFLK</sequence>
<proteinExistence type="predicted"/>
<protein>
    <submittedName>
        <fullName evidence="1">Uncharacterized protein</fullName>
    </submittedName>
</protein>
<reference evidence="1" key="1">
    <citation type="submission" date="2021-06" db="EMBL/GenBank/DDBJ databases">
        <authorList>
            <person name="Hodson N. C."/>
            <person name="Mongue J. A."/>
            <person name="Jaron S. K."/>
        </authorList>
    </citation>
    <scope>NUCLEOTIDE SEQUENCE</scope>
</reference>
<evidence type="ECO:0000313" key="1">
    <source>
        <dbReference type="EMBL" id="CAG7733030.1"/>
    </source>
</evidence>